<dbReference type="Proteomes" id="UP000824890">
    <property type="component" value="Unassembled WGS sequence"/>
</dbReference>
<reference evidence="1 2" key="1">
    <citation type="submission" date="2021-05" db="EMBL/GenBank/DDBJ databases">
        <title>Genome Assembly of Synthetic Allotetraploid Brassica napus Reveals Homoeologous Exchanges between Subgenomes.</title>
        <authorList>
            <person name="Davis J.T."/>
        </authorList>
    </citation>
    <scope>NUCLEOTIDE SEQUENCE [LARGE SCALE GENOMIC DNA]</scope>
    <source>
        <strain evidence="2">cv. Da-Ae</strain>
        <tissue evidence="1">Seedling</tissue>
    </source>
</reference>
<protein>
    <submittedName>
        <fullName evidence="1">Uncharacterized protein</fullName>
    </submittedName>
</protein>
<comment type="caution">
    <text evidence="1">The sequence shown here is derived from an EMBL/GenBank/DDBJ whole genome shotgun (WGS) entry which is preliminary data.</text>
</comment>
<evidence type="ECO:0000313" key="1">
    <source>
        <dbReference type="EMBL" id="KAH0885217.1"/>
    </source>
</evidence>
<accession>A0ABQ7ZYS8</accession>
<feature type="non-terminal residue" evidence="1">
    <location>
        <position position="121"/>
    </location>
</feature>
<organism evidence="1 2">
    <name type="scientific">Brassica napus</name>
    <name type="common">Rape</name>
    <dbReference type="NCBI Taxonomy" id="3708"/>
    <lineage>
        <taxon>Eukaryota</taxon>
        <taxon>Viridiplantae</taxon>
        <taxon>Streptophyta</taxon>
        <taxon>Embryophyta</taxon>
        <taxon>Tracheophyta</taxon>
        <taxon>Spermatophyta</taxon>
        <taxon>Magnoliopsida</taxon>
        <taxon>eudicotyledons</taxon>
        <taxon>Gunneridae</taxon>
        <taxon>Pentapetalae</taxon>
        <taxon>rosids</taxon>
        <taxon>malvids</taxon>
        <taxon>Brassicales</taxon>
        <taxon>Brassicaceae</taxon>
        <taxon>Brassiceae</taxon>
        <taxon>Brassica</taxon>
    </lineage>
</organism>
<keyword evidence="2" id="KW-1185">Reference proteome</keyword>
<evidence type="ECO:0000313" key="2">
    <source>
        <dbReference type="Proteomes" id="UP000824890"/>
    </source>
</evidence>
<gene>
    <name evidence="1" type="ORF">HID58_061313</name>
</gene>
<feature type="non-terminal residue" evidence="1">
    <location>
        <position position="1"/>
    </location>
</feature>
<proteinExistence type="predicted"/>
<sequence>RGCGWESYEISFGDKFHTIYDTRDGTCEYFVISCENTQFIRGACVIDNVIHIGLMWYDSNEKILKMVKGLDPSMGGMVDCNGELACLWQDFDVEKKIWCAMIALDKVGVEIHGGVSLLDMY</sequence>
<name>A0ABQ7ZYS8_BRANA</name>
<dbReference type="EMBL" id="JAGKQM010000014">
    <property type="protein sequence ID" value="KAH0885217.1"/>
    <property type="molecule type" value="Genomic_DNA"/>
</dbReference>